<organism evidence="1 2">
    <name type="scientific">Thelohanellus kitauei</name>
    <name type="common">Myxosporean</name>
    <dbReference type="NCBI Taxonomy" id="669202"/>
    <lineage>
        <taxon>Eukaryota</taxon>
        <taxon>Metazoa</taxon>
        <taxon>Cnidaria</taxon>
        <taxon>Myxozoa</taxon>
        <taxon>Myxosporea</taxon>
        <taxon>Bivalvulida</taxon>
        <taxon>Platysporina</taxon>
        <taxon>Myxobolidae</taxon>
        <taxon>Thelohanellus</taxon>
    </lineage>
</organism>
<reference evidence="1 2" key="1">
    <citation type="journal article" date="2014" name="Genome Biol. Evol.">
        <title>The genome of the myxosporean Thelohanellus kitauei shows adaptations to nutrient acquisition within its fish host.</title>
        <authorList>
            <person name="Yang Y."/>
            <person name="Xiong J."/>
            <person name="Zhou Z."/>
            <person name="Huo F."/>
            <person name="Miao W."/>
            <person name="Ran C."/>
            <person name="Liu Y."/>
            <person name="Zhang J."/>
            <person name="Feng J."/>
            <person name="Wang M."/>
            <person name="Wang M."/>
            <person name="Wang L."/>
            <person name="Yao B."/>
        </authorList>
    </citation>
    <scope>NUCLEOTIDE SEQUENCE [LARGE SCALE GENOMIC DNA]</scope>
    <source>
        <strain evidence="1">Wuqing</strain>
    </source>
</reference>
<dbReference type="AlphaFoldDB" id="A0A0C2MPQ9"/>
<dbReference type="Proteomes" id="UP000031668">
    <property type="component" value="Unassembled WGS sequence"/>
</dbReference>
<proteinExistence type="predicted"/>
<sequence>MSRLSSSDDEIIHSSIKSEEEEILFSSVISSSDGCTAISTQDIETVEENFTPNTQENIESDAEFVLSKSPISQPLDINVFTQVPKCSRSRKLNINTIDLAQPTSTMFGQLYVEFLTSRYWRDNLVLFECRLSKKYQDFQFYTYLESINIVIAAHSKFSHLSNNIIAIENPAYFITENIVIIPKFKHFKIIDEIDSIQPRLTHHFQIFINTLLGRNCDTEQDVIEPCPSQITQQEIFTMKITICCWFYVESLKNICVKIIGVDVSGGIFYGYLIPHEIGLQIGQMWDVTTYNKDYESTRCAFKEFHVLHEHLMKLFSQNFKPVEYVKKISLENFQAVTEIDCNFE</sequence>
<dbReference type="EMBL" id="JWZT01002522">
    <property type="protein sequence ID" value="KII69211.1"/>
    <property type="molecule type" value="Genomic_DNA"/>
</dbReference>
<name>A0A0C2MPQ9_THEKT</name>
<protein>
    <submittedName>
        <fullName evidence="1">Uncharacterized protein</fullName>
    </submittedName>
</protein>
<keyword evidence="2" id="KW-1185">Reference proteome</keyword>
<comment type="caution">
    <text evidence="1">The sequence shown here is derived from an EMBL/GenBank/DDBJ whole genome shotgun (WGS) entry which is preliminary data.</text>
</comment>
<gene>
    <name evidence="1" type="ORF">RF11_06593</name>
</gene>
<evidence type="ECO:0000313" key="2">
    <source>
        <dbReference type="Proteomes" id="UP000031668"/>
    </source>
</evidence>
<accession>A0A0C2MPQ9</accession>
<evidence type="ECO:0000313" key="1">
    <source>
        <dbReference type="EMBL" id="KII69211.1"/>
    </source>
</evidence>